<evidence type="ECO:0000256" key="3">
    <source>
        <dbReference type="ARBA" id="ARBA00022741"/>
    </source>
</evidence>
<evidence type="ECO:0000256" key="1">
    <source>
        <dbReference type="ARBA" id="ARBA00006820"/>
    </source>
</evidence>
<dbReference type="EMBL" id="VLTN01000040">
    <property type="protein sequence ID" value="KAA0149762.1"/>
    <property type="molecule type" value="Genomic_DNA"/>
</dbReference>
<dbReference type="GO" id="GO:0005524">
    <property type="term" value="F:ATP binding"/>
    <property type="evidence" value="ECO:0007669"/>
    <property type="project" value="UniProtKB-KW"/>
</dbReference>
<dbReference type="Proteomes" id="UP000323011">
    <property type="component" value="Unassembled WGS sequence"/>
</dbReference>
<feature type="region of interest" description="Disordered" evidence="6">
    <location>
        <begin position="450"/>
        <end position="495"/>
    </location>
</feature>
<evidence type="ECO:0000313" key="8">
    <source>
        <dbReference type="EMBL" id="KAA0160899.1"/>
    </source>
</evidence>
<dbReference type="Gene3D" id="3.30.470.20">
    <property type="entry name" value="ATP-grasp fold, B domain"/>
    <property type="match status" value="1"/>
</dbReference>
<dbReference type="GO" id="GO:0070740">
    <property type="term" value="F:tubulin-glutamic acid ligase activity"/>
    <property type="evidence" value="ECO:0007669"/>
    <property type="project" value="TreeGrafter"/>
</dbReference>
<comment type="similarity">
    <text evidence="1">Belongs to the tubulin--tyrosine ligase family.</text>
</comment>
<evidence type="ECO:0000256" key="5">
    <source>
        <dbReference type="ARBA" id="ARBA00030445"/>
    </source>
</evidence>
<proteinExistence type="inferred from homology"/>
<dbReference type="Pfam" id="PF03133">
    <property type="entry name" value="TTL"/>
    <property type="match status" value="1"/>
</dbReference>
<keyword evidence="4" id="KW-0067">ATP-binding</keyword>
<gene>
    <name evidence="8" type="ORF">FNF28_05246</name>
    <name evidence="7" type="ORF">FNF29_05773</name>
</gene>
<dbReference type="GO" id="GO:0000226">
    <property type="term" value="P:microtubule cytoskeleton organization"/>
    <property type="evidence" value="ECO:0007669"/>
    <property type="project" value="TreeGrafter"/>
</dbReference>
<reference evidence="9 10" key="1">
    <citation type="submission" date="2019-07" db="EMBL/GenBank/DDBJ databases">
        <title>Genomes of Cafeteria roenbergensis.</title>
        <authorList>
            <person name="Fischer M.G."/>
            <person name="Hackl T."/>
            <person name="Roman M."/>
        </authorList>
    </citation>
    <scope>NUCLEOTIDE SEQUENCE [LARGE SCALE GENOMIC DNA]</scope>
    <source>
        <strain evidence="7 9">BVI</strain>
        <strain evidence="8 10">RCC970-E3</strain>
    </source>
</reference>
<dbReference type="Proteomes" id="UP000324907">
    <property type="component" value="Unassembled WGS sequence"/>
</dbReference>
<dbReference type="OMA" id="ICKGTPI"/>
<evidence type="ECO:0000313" key="9">
    <source>
        <dbReference type="Proteomes" id="UP000323011"/>
    </source>
</evidence>
<keyword evidence="3" id="KW-0547">Nucleotide-binding</keyword>
<sequence length="495" mass="54205">MAAAASSAEASTPEIYFRVSFRNTILDALRSRPGWIETDSDTEWDFNWANVEWIREFFDRVKMDDEQRVNHFRNHYELTRKDLLVKNVKRMRKQLGRMEDAEEAAAYDFVPESFVLPGDYALFVEAFRRLPGTTWIMKPVGRAQGRGIFLITKLSQISEWRKDHTWKGDAPKAETYIVQRYVDRPYTVGNKKFDCRLYTLVTSFTPLTVWLYRGGFARFSSARYDHSAGTEDLHMHLTNVAIQKKTAAYAASGGSKWSMRNLKLFMASKHGLPAVNRLMGDIEALIIRSLLACQQVVIQDRHSFELYGYDVLWDESLKPWLLEVNASPSLSADTDSDYRMKRAMLSDMLDVLDLEGARSGDELSVGGFDCIWDGGPTAHDRPAGLSSWLGTLPPSDAHFEGMTKASGKAGAAAEAPSTPLSEPDAAAADATAAAAGAAAAAAGAAASGAGAAPASELPAGVEVPPPIRGLAGVDAGRGMTTSPIVAPAGRQSRRD</sequence>
<dbReference type="SUPFAM" id="SSF56059">
    <property type="entry name" value="Glutathione synthetase ATP-binding domain-like"/>
    <property type="match status" value="1"/>
</dbReference>
<keyword evidence="2" id="KW-0436">Ligase</keyword>
<evidence type="ECO:0000313" key="7">
    <source>
        <dbReference type="EMBL" id="KAA0149762.1"/>
    </source>
</evidence>
<evidence type="ECO:0000256" key="6">
    <source>
        <dbReference type="SAM" id="MobiDB-lite"/>
    </source>
</evidence>
<evidence type="ECO:0000256" key="4">
    <source>
        <dbReference type="ARBA" id="ARBA00022840"/>
    </source>
</evidence>
<dbReference type="InterPro" id="IPR004344">
    <property type="entry name" value="TTL/TTLL_fam"/>
</dbReference>
<comment type="caution">
    <text evidence="8">The sequence shown here is derived from an EMBL/GenBank/DDBJ whole genome shotgun (WGS) entry which is preliminary data.</text>
</comment>
<evidence type="ECO:0000256" key="2">
    <source>
        <dbReference type="ARBA" id="ARBA00022598"/>
    </source>
</evidence>
<dbReference type="GO" id="GO:0036064">
    <property type="term" value="C:ciliary basal body"/>
    <property type="evidence" value="ECO:0007669"/>
    <property type="project" value="TreeGrafter"/>
</dbReference>
<organism evidence="8 10">
    <name type="scientific">Cafeteria roenbergensis</name>
    <name type="common">Marine flagellate</name>
    <dbReference type="NCBI Taxonomy" id="33653"/>
    <lineage>
        <taxon>Eukaryota</taxon>
        <taxon>Sar</taxon>
        <taxon>Stramenopiles</taxon>
        <taxon>Bigyra</taxon>
        <taxon>Opalozoa</taxon>
        <taxon>Bicosoecida</taxon>
        <taxon>Cafeteriaceae</taxon>
        <taxon>Cafeteria</taxon>
    </lineage>
</organism>
<feature type="compositionally biased region" description="Low complexity" evidence="6">
    <location>
        <begin position="403"/>
        <end position="426"/>
    </location>
</feature>
<dbReference type="EMBL" id="VLTL01000103">
    <property type="protein sequence ID" value="KAA0160899.1"/>
    <property type="molecule type" value="Genomic_DNA"/>
</dbReference>
<accession>A0A5A8D7H7</accession>
<dbReference type="PANTHER" id="PTHR12241">
    <property type="entry name" value="TUBULIN POLYGLUTAMYLASE"/>
    <property type="match status" value="1"/>
</dbReference>
<keyword evidence="9" id="KW-1185">Reference proteome</keyword>
<dbReference type="AlphaFoldDB" id="A0A5A8D7H7"/>
<dbReference type="GO" id="GO:0015631">
    <property type="term" value="F:tubulin binding"/>
    <property type="evidence" value="ECO:0007669"/>
    <property type="project" value="TreeGrafter"/>
</dbReference>
<name>A0A5A8D7H7_CAFRO</name>
<protein>
    <recommendedName>
        <fullName evidence="5">Tubulin--tyrosine ligase-like protein 9</fullName>
    </recommendedName>
</protein>
<feature type="region of interest" description="Disordered" evidence="6">
    <location>
        <begin position="396"/>
        <end position="426"/>
    </location>
</feature>
<dbReference type="PANTHER" id="PTHR12241:SF39">
    <property type="entry name" value="TUBULIN POLYGLUTAMYLASE TTLL9-RELATED"/>
    <property type="match status" value="1"/>
</dbReference>
<evidence type="ECO:0000313" key="10">
    <source>
        <dbReference type="Proteomes" id="UP000324907"/>
    </source>
</evidence>
<dbReference type="PROSITE" id="PS51221">
    <property type="entry name" value="TTL"/>
    <property type="match status" value="1"/>
</dbReference>